<reference evidence="1" key="1">
    <citation type="submission" date="2023-02" db="EMBL/GenBank/DDBJ databases">
        <title>Pathogen: clinical or host-associated sample.</title>
        <authorList>
            <person name="Hergert J."/>
            <person name="Casey R."/>
            <person name="Wagner J."/>
            <person name="Young E.L."/>
            <person name="Oakeson K.F."/>
        </authorList>
    </citation>
    <scope>NUCLEOTIDE SEQUENCE</scope>
    <source>
        <strain evidence="1">2022CK-00830</strain>
    </source>
</reference>
<evidence type="ECO:0000313" key="1">
    <source>
        <dbReference type="EMBL" id="WDH83039.1"/>
    </source>
</evidence>
<protein>
    <submittedName>
        <fullName evidence="1">Ig-like domain-containing protein</fullName>
    </submittedName>
</protein>
<dbReference type="SUPFAM" id="SSF49313">
    <property type="entry name" value="Cadherin-like"/>
    <property type="match status" value="8"/>
</dbReference>
<name>A0AAX3N2Y6_9BACL</name>
<dbReference type="NCBIfam" id="NF012211">
    <property type="entry name" value="tand_rpt_95"/>
    <property type="match status" value="23"/>
</dbReference>
<gene>
    <name evidence="1" type="ORF">PUW23_01995</name>
</gene>
<dbReference type="Gene3D" id="2.60.40.3440">
    <property type="match status" value="17"/>
</dbReference>
<dbReference type="PANTHER" id="PTHR34819">
    <property type="entry name" value="LARGE CYSTEINE-RICH PERIPLASMIC PROTEIN OMCB"/>
    <property type="match status" value="1"/>
</dbReference>
<proteinExistence type="predicted"/>
<dbReference type="EMBL" id="CP118101">
    <property type="protein sequence ID" value="WDH83039.1"/>
    <property type="molecule type" value="Genomic_DNA"/>
</dbReference>
<dbReference type="PANTHER" id="PTHR34819:SF3">
    <property type="entry name" value="CELL SURFACE PROTEIN"/>
    <property type="match status" value="1"/>
</dbReference>
<sequence>MPFILRFNTTMNGAMTFTGNTLGLNKVTNQNNQGNTGSIGAFSTLNTSVRVGNFPLGTTLDYTQNASTAILDLPSGSTVLYAELIWAASYNTGGNNVIGQIGNPVLFTTPAGTFSVAPDPATARNTAPTANDYVNSANVTALVQQGGAGTYITGAVPGTVTASNNNDNFAGWTLAVVYENRFLPSRNMSVFVGAEVVNQALGAATATITGFATPVTGVVSGRLMVSAGEGDPQLLGDQLRFGPTTATLVAISGPNNPVSNFFGSQINNNLGLLDTRGTFGSLNSTPGNAVIGARQGWDITNVDVSSRLVNSQTSAVIQATSQGDAYLVNGLGLQVDVNAPFFVFNKSSNVSSALVGDVVQYTLTAGNTGTASANLVLLQDTFSASGVFVPGSFSVNGVAQPGADPTVGVNLGTVAPGQTLTIIYSVQIVSRPPGSTQSNVANLTYNFQSLPGGPTFQGMSQSNGNSISIGNRPPTTQNYSLVTNENIPAGGQVTGTDPDGDALTFSLNSVPTSGTAIVNPDGTYQYTPNTGFVGNDSFTVLVSDGFGGTAVSTIAVTVLNQPPIANNLDVSTTKNVPATGQVTATDPNGDVLTFSLNSLPSNGTVVFNPDGTFQYNPNPGFAGNDSFTYLVTDPNGGTAIGIVTVHVLNQPPVAQNLNLITPENLFITGQVIATDPDGDTVTFTLNAPPVNGTVVVNADGTFQYNPNPGFIGTDTFTVLVTDPSGGTAISTVTIEVINLPPVTSNLSVATTLGVPAGGQVTATDPNGDPLTFTLQSAPSNGTAVVNPDGTFTYTPNPGFLGVDNFNVLVSDPNGGTAVSVVTVTVTNQPPIVQNLSLSTLGNTPAGGQVIATDPDGNPLTFSLNSLPMNGSVIVNPDGTFTYTPNPGFAGVDSFTVLVSDGFGGTAIGTVTVSVQNLPPVTSDVSLSTLQNLPAGGQVVATDPNGDPLTFSQLSAPANGTVVVNPDGTFTYTPNTGYVGPDSFTVLVSDGLGGTAISTVFITVIDQPPIGQTQNFSTLQNTPLPGQLLATDPDGDALTFTLLSPPANGTAVVNPDGTFTYTPAAGFVGTDSFTALISDGKGGTAVGTAIITVIDQPPVAQDLTLTTNVNTPVAGQIPATDPDGDALTYTVSVPPANGTVVLNPDGSFTYTPNFNFVGTDTFSVLVSDGKGGTATSTVTIGVPVDAPVTSDVTLNTTTDVPVGGQVIATDPQGQTLTYAVLVPPANGTVLLNPADGTFTYTPNAGFIGTDTFTVRVTNTSGVFSDSLVTVNVSNVPPIAGNLTLDTFQNIPVAGQIPASDPDGNPLNYTLSVPPALGTVLLNPADGTFTYTPNAGVVGVDTFSVLVDDGRGGTATSVVTVNIIDRPPVTQDVSLSTPNSIPVAGAVTATDPDGDPLTFSLNAAPVFGTAVVNPDGTFTYTPNAGYVGPDSFTVLVDDGKGGTAISTVSITVTNAPPVATGTSVTTPQNTPANGAVTAVDPEGNPLTFSLLSSPVNGTAVVNADGTFSYFPNTGYVGSDSFTVLVSDGVGGTAIASVEVTVTDNPPVTSDLSLTTNINTPVAGQVTATDPDGDPLTFGILSLAANGIAEVNPDGTFIYTPNTGYSGPDSFTVLVSDGKGGTAVSTVTVQVVNRPPVVSNTTYGTVQSVPVSGIVTASDPDGDPLSYVIDTPPASGTVLLNPDGTFTYTPIPTFFGTDFFTVAVSDGRGGITFGVITIDVAINPPVVQDLSISTGGNTPVSSQVVVTDPNGLPITVTLLSPPLSGTVVVNPDGTFTYTPDPGFIGTDSFTVQVVNSAGGSGVGTVTVTVSNVPPTADGASLTTIQNTSVSGAVTASDPDGNPLTFTLNSTPSSGTVILNADGSFTYTPNTGFVGADSFTVLVSDGLGGTAIALVTITVTGRPPITQDQSIETGPNTSVDGQIIASDPDGDPLTYVIGSLPTNGTVVLNADGSFIYTPNTGFVGTDSFTVWVLDGTGGSAVSTVSITIPNLPPIVSDFATSTLVGTPVTSQIPAVDPEGNPLTYALGTAPLSGTVVVNPDGTFTYTPDVAFIGTDTFTVVVTDPFGASTTGRVTITVFSAPPVAPDIFLTTPINTPVSGVVIASDPQASTLIYTQYVPLPSNGTVVVNPDGTFTYTPNPGFTGVDTFPIIVSDLFGENAISRVTIVVGEDVPIATPVNVGTAAGQPVTGFIPAEDPAGLPLIFTLGNPPMNGTAVVSPDGTFTYTPNPGFTGTDTFSVIVTNSAGISAVAPVTVIVGGDSPVASPVNVRTTEGQPVSGTVIANDPNGLALTFSLGIPPSNGTVVVNPDGTFTYTPDPGFVGTDTFTVIVTNSAGLFTVAFAMVTVLQESPPFTAGPITTDIGIGTNQGQPVTGQILASSPAGLALAYIVLQSPANGSLELNPDGSFIYTPNPGFSGTDTFSITVTDSQGRSAVSTVTVVVYPPANTGGETTIRVQLTTPQGRPVSGAADGGPGAVYQVYSQPANGNLRLRPDGTFTYTPNPGFIGSDTFTIRYTDARGAVYLYVVTVNVVALSNTVLIDLRTEENTSVSGDLNAFGRLTTAQLVDPPNNGRVTLNANGTFTYIPDLDYIGPDQITFIVTLASGETYTVIVNIRVVPGGDE</sequence>
<dbReference type="Pfam" id="PF17963">
    <property type="entry name" value="Big_9"/>
    <property type="match status" value="24"/>
</dbReference>
<dbReference type="GO" id="GO:0005509">
    <property type="term" value="F:calcium ion binding"/>
    <property type="evidence" value="ECO:0007669"/>
    <property type="project" value="InterPro"/>
</dbReference>
<organism evidence="1 2">
    <name type="scientific">Paenibacillus urinalis</name>
    <dbReference type="NCBI Taxonomy" id="521520"/>
    <lineage>
        <taxon>Bacteria</taxon>
        <taxon>Bacillati</taxon>
        <taxon>Bacillota</taxon>
        <taxon>Bacilli</taxon>
        <taxon>Bacillales</taxon>
        <taxon>Paenibacillaceae</taxon>
        <taxon>Paenibacillus</taxon>
    </lineage>
</organism>
<dbReference type="Gene3D" id="2.60.40.2810">
    <property type="match status" value="7"/>
</dbReference>
<evidence type="ECO:0000313" key="2">
    <source>
        <dbReference type="Proteomes" id="UP001220962"/>
    </source>
</evidence>
<dbReference type="InterPro" id="IPR051172">
    <property type="entry name" value="Chlamydia_OmcB"/>
</dbReference>
<dbReference type="GO" id="GO:0016020">
    <property type="term" value="C:membrane"/>
    <property type="evidence" value="ECO:0007669"/>
    <property type="project" value="InterPro"/>
</dbReference>
<dbReference type="InterPro" id="IPR015919">
    <property type="entry name" value="Cadherin-like_sf"/>
</dbReference>
<dbReference type="Proteomes" id="UP001220962">
    <property type="component" value="Chromosome"/>
</dbReference>
<accession>A0AAX3N2Y6</accession>
<dbReference type="RefSeq" id="WP_274359299.1">
    <property type="nucleotide sequence ID" value="NZ_CP118101.1"/>
</dbReference>